<dbReference type="Proteomes" id="UP000247498">
    <property type="component" value="Unassembled WGS sequence"/>
</dbReference>
<feature type="domain" description="Peptidase S26" evidence="11">
    <location>
        <begin position="75"/>
        <end position="115"/>
    </location>
</feature>
<dbReference type="InParanoid" id="A0A2V0PQV2"/>
<proteinExistence type="inferred from homology"/>
<keyword evidence="5" id="KW-0812">Transmembrane</keyword>
<dbReference type="AlphaFoldDB" id="A0A2V0PQV2"/>
<dbReference type="STRING" id="307507.A0A2V0PQV2"/>
<comment type="similarity">
    <text evidence="2">Belongs to the peptidase S26 family. IMP2 subfamily.</text>
</comment>
<keyword evidence="7" id="KW-0378">Hydrolase</keyword>
<evidence type="ECO:0000313" key="12">
    <source>
        <dbReference type="EMBL" id="GBG00451.1"/>
    </source>
</evidence>
<dbReference type="GO" id="GO:0004252">
    <property type="term" value="F:serine-type endopeptidase activity"/>
    <property type="evidence" value="ECO:0007669"/>
    <property type="project" value="InterPro"/>
</dbReference>
<evidence type="ECO:0000256" key="2">
    <source>
        <dbReference type="ARBA" id="ARBA00007066"/>
    </source>
</evidence>
<dbReference type="InterPro" id="IPR036286">
    <property type="entry name" value="LexA/Signal_pep-like_sf"/>
</dbReference>
<keyword evidence="13" id="KW-1185">Reference proteome</keyword>
<evidence type="ECO:0000256" key="4">
    <source>
        <dbReference type="ARBA" id="ARBA00022670"/>
    </source>
</evidence>
<dbReference type="GO" id="GO:0042720">
    <property type="term" value="C:mitochondrial inner membrane peptidase complex"/>
    <property type="evidence" value="ECO:0007669"/>
    <property type="project" value="InterPro"/>
</dbReference>
<dbReference type="GO" id="GO:0006465">
    <property type="term" value="P:signal peptide processing"/>
    <property type="evidence" value="ECO:0007669"/>
    <property type="project" value="InterPro"/>
</dbReference>
<evidence type="ECO:0000256" key="8">
    <source>
        <dbReference type="ARBA" id="ARBA00022989"/>
    </source>
</evidence>
<evidence type="ECO:0000256" key="3">
    <source>
        <dbReference type="ARBA" id="ARBA00013650"/>
    </source>
</evidence>
<evidence type="ECO:0000256" key="9">
    <source>
        <dbReference type="ARBA" id="ARBA00023128"/>
    </source>
</evidence>
<dbReference type="GO" id="GO:0006627">
    <property type="term" value="P:protein processing involved in protein targeting to mitochondrion"/>
    <property type="evidence" value="ECO:0007669"/>
    <property type="project" value="InterPro"/>
</dbReference>
<evidence type="ECO:0000256" key="7">
    <source>
        <dbReference type="ARBA" id="ARBA00022801"/>
    </source>
</evidence>
<dbReference type="SUPFAM" id="SSF51306">
    <property type="entry name" value="LexA/Signal peptidase"/>
    <property type="match status" value="1"/>
</dbReference>
<evidence type="ECO:0000313" key="13">
    <source>
        <dbReference type="Proteomes" id="UP000247498"/>
    </source>
</evidence>
<keyword evidence="10" id="KW-0472">Membrane</keyword>
<keyword evidence="9" id="KW-0496">Mitochondrion</keyword>
<comment type="subcellular location">
    <subcellularLocation>
        <location evidence="1">Mitochondrion inner membrane</location>
        <topology evidence="1">Single-pass membrane protein</topology>
    </subcellularLocation>
</comment>
<accession>A0A2V0PQV2</accession>
<protein>
    <recommendedName>
        <fullName evidence="3">Mitochondrial inner membrane protease subunit 2</fullName>
    </recommendedName>
</protein>
<keyword evidence="4 12" id="KW-0645">Protease</keyword>
<dbReference type="FunCoup" id="A0A2V0PQV2">
    <property type="interactions" value="1316"/>
</dbReference>
<keyword evidence="8" id="KW-1133">Transmembrane helix</keyword>
<keyword evidence="6" id="KW-0999">Mitochondrion inner membrane</keyword>
<feature type="domain" description="Peptidase S26" evidence="11">
    <location>
        <begin position="14"/>
        <end position="63"/>
    </location>
</feature>
<dbReference type="InterPro" id="IPR000223">
    <property type="entry name" value="Pept_S26A_signal_pept_1"/>
</dbReference>
<dbReference type="InterPro" id="IPR019533">
    <property type="entry name" value="Peptidase_S26"/>
</dbReference>
<organism evidence="12 13">
    <name type="scientific">Raphidocelis subcapitata</name>
    <dbReference type="NCBI Taxonomy" id="307507"/>
    <lineage>
        <taxon>Eukaryota</taxon>
        <taxon>Viridiplantae</taxon>
        <taxon>Chlorophyta</taxon>
        <taxon>core chlorophytes</taxon>
        <taxon>Chlorophyceae</taxon>
        <taxon>CS clade</taxon>
        <taxon>Sphaeropleales</taxon>
        <taxon>Selenastraceae</taxon>
        <taxon>Raphidocelis</taxon>
    </lineage>
</organism>
<dbReference type="OrthoDB" id="9996127at2759"/>
<dbReference type="EMBL" id="BDRX01000227">
    <property type="protein sequence ID" value="GBG00451.1"/>
    <property type="molecule type" value="Genomic_DNA"/>
</dbReference>
<comment type="caution">
    <text evidence="12">The sequence shown here is derived from an EMBL/GenBank/DDBJ whole genome shotgun (WGS) entry which is preliminary data.</text>
</comment>
<dbReference type="InterPro" id="IPR037730">
    <property type="entry name" value="IMP2"/>
</dbReference>
<dbReference type="PRINTS" id="PR00727">
    <property type="entry name" value="LEADERPTASE"/>
</dbReference>
<dbReference type="Gene3D" id="2.10.109.10">
    <property type="entry name" value="Umud Fragment, subunit A"/>
    <property type="match status" value="1"/>
</dbReference>
<dbReference type="PANTHER" id="PTHR46041">
    <property type="entry name" value="MITOCHONDRIAL INNER MEMBRANE PROTEASE SUBUNIT 2"/>
    <property type="match status" value="1"/>
</dbReference>
<evidence type="ECO:0000256" key="1">
    <source>
        <dbReference type="ARBA" id="ARBA00004434"/>
    </source>
</evidence>
<evidence type="ECO:0000256" key="5">
    <source>
        <dbReference type="ARBA" id="ARBA00022692"/>
    </source>
</evidence>
<evidence type="ECO:0000259" key="11">
    <source>
        <dbReference type="Pfam" id="PF10502"/>
    </source>
</evidence>
<evidence type="ECO:0000256" key="10">
    <source>
        <dbReference type="ARBA" id="ARBA00023136"/>
    </source>
</evidence>
<name>A0A2V0PQV2_9CHLO</name>
<reference evidence="12 13" key="1">
    <citation type="journal article" date="2018" name="Sci. Rep.">
        <title>Raphidocelis subcapitata (=Pseudokirchneriella subcapitata) provides an insight into genome evolution and environmental adaptations in the Sphaeropleales.</title>
        <authorList>
            <person name="Suzuki S."/>
            <person name="Yamaguchi H."/>
            <person name="Nakajima N."/>
            <person name="Kawachi M."/>
        </authorList>
    </citation>
    <scope>NUCLEOTIDE SEQUENCE [LARGE SCALE GENOMIC DNA]</scope>
    <source>
        <strain evidence="12 13">NIES-35</strain>
    </source>
</reference>
<dbReference type="Pfam" id="PF10502">
    <property type="entry name" value="Peptidase_S26"/>
    <property type="match status" value="2"/>
</dbReference>
<sequence length="147" mass="15676">MQPTLNPKGRRAGARDWVLVEKWSVKILHAPRRGDVIVMWAPDAPHQQIVKRLIALEGDTLAVPHPARPGGTVAAIPEGRCWVEGDNASESLDSRSAYGPVHMGLLEGRVTHVVWPPGRVGRVASVCPPGRILHTAAADEAAAAEAA</sequence>
<dbReference type="CDD" id="cd06530">
    <property type="entry name" value="S26_SPase_I"/>
    <property type="match status" value="1"/>
</dbReference>
<evidence type="ECO:0000256" key="6">
    <source>
        <dbReference type="ARBA" id="ARBA00022792"/>
    </source>
</evidence>
<dbReference type="PANTHER" id="PTHR46041:SF2">
    <property type="entry name" value="MITOCHONDRIAL INNER MEMBRANE PROTEASE SUBUNIT 2"/>
    <property type="match status" value="1"/>
</dbReference>
<gene>
    <name evidence="12" type="ORF">Rsub_13160</name>
</gene>